<keyword evidence="1" id="KW-0472">Membrane</keyword>
<evidence type="ECO:0000313" key="3">
    <source>
        <dbReference type="EMBL" id="MFB9676026.1"/>
    </source>
</evidence>
<gene>
    <name evidence="3" type="ORF">ACFFRH_11045</name>
</gene>
<dbReference type="Gene3D" id="2.40.50.100">
    <property type="match status" value="1"/>
</dbReference>
<reference evidence="3 4" key="1">
    <citation type="submission" date="2024-09" db="EMBL/GenBank/DDBJ databases">
        <authorList>
            <person name="Sun Q."/>
            <person name="Mori K."/>
        </authorList>
    </citation>
    <scope>NUCLEOTIDE SEQUENCE [LARGE SCALE GENOMIC DNA]</scope>
    <source>
        <strain evidence="3 4">JCM 3028</strain>
    </source>
</reference>
<comment type="caution">
    <text evidence="3">The sequence shown here is derived from an EMBL/GenBank/DDBJ whole genome shotgun (WGS) entry which is preliminary data.</text>
</comment>
<dbReference type="PRINTS" id="PR01490">
    <property type="entry name" value="RTXTOXIND"/>
</dbReference>
<protein>
    <submittedName>
        <fullName evidence="3">HlyD family efflux transporter periplasmic adaptor subunit</fullName>
    </submittedName>
</protein>
<feature type="transmembrane region" description="Helical" evidence="1">
    <location>
        <begin position="28"/>
        <end position="48"/>
    </location>
</feature>
<dbReference type="RefSeq" id="WP_344743237.1">
    <property type="nucleotide sequence ID" value="NZ_BAAAWW010000019.1"/>
</dbReference>
<keyword evidence="1" id="KW-1133">Transmembrane helix</keyword>
<organism evidence="3 4">
    <name type="scientific">Streptosporangium vulgare</name>
    <dbReference type="NCBI Taxonomy" id="46190"/>
    <lineage>
        <taxon>Bacteria</taxon>
        <taxon>Bacillati</taxon>
        <taxon>Actinomycetota</taxon>
        <taxon>Actinomycetes</taxon>
        <taxon>Streptosporangiales</taxon>
        <taxon>Streptosporangiaceae</taxon>
        <taxon>Streptosporangium</taxon>
    </lineage>
</organism>
<dbReference type="PANTHER" id="PTHR30386">
    <property type="entry name" value="MEMBRANE FUSION SUBUNIT OF EMRAB-TOLC MULTIDRUG EFFLUX PUMP"/>
    <property type="match status" value="1"/>
</dbReference>
<dbReference type="SUPFAM" id="SSF51230">
    <property type="entry name" value="Single hybrid motif"/>
    <property type="match status" value="1"/>
</dbReference>
<feature type="domain" description="Lipoyl-binding" evidence="2">
    <location>
        <begin position="78"/>
        <end position="135"/>
    </location>
</feature>
<sequence length="270" mass="28447">MRFRFQALQRMREPDELDSPTLLATPRGWIAVFVVMIVMAGGLVWAFAAELRISVAAPGVLTHPGGTARIQSHYSGLARRVLVRPGDRVIVGQSVAELQDADGKIQEVASPFTGQVVGTTVNDGQVVAVGTTVATVERTDLPDDRLVAMVFVPADRAAWIAPGRPVDLEVSTAPAAAFGLLRGTVTSVSRYPLTGEALAGLVGGDLAAKRYAAVQAPLMIIVDLIPKPGAHSGYAWSTAQGPPVRLDSQVTVSASIHLGEQTPFDLVLGR</sequence>
<evidence type="ECO:0000259" key="2">
    <source>
        <dbReference type="Pfam" id="PF00364"/>
    </source>
</evidence>
<evidence type="ECO:0000256" key="1">
    <source>
        <dbReference type="SAM" id="Phobius"/>
    </source>
</evidence>
<keyword evidence="4" id="KW-1185">Reference proteome</keyword>
<dbReference type="EMBL" id="JBHMBS010000004">
    <property type="protein sequence ID" value="MFB9676026.1"/>
    <property type="molecule type" value="Genomic_DNA"/>
</dbReference>
<dbReference type="Pfam" id="PF00364">
    <property type="entry name" value="Biotin_lipoyl"/>
    <property type="match status" value="1"/>
</dbReference>
<dbReference type="Proteomes" id="UP001589610">
    <property type="component" value="Unassembled WGS sequence"/>
</dbReference>
<dbReference type="PANTHER" id="PTHR30386:SF18">
    <property type="entry name" value="INNER MEMBRANE PROTEIN YIAV-RELATED"/>
    <property type="match status" value="1"/>
</dbReference>
<evidence type="ECO:0000313" key="4">
    <source>
        <dbReference type="Proteomes" id="UP001589610"/>
    </source>
</evidence>
<accession>A0ABV5TAC5</accession>
<keyword evidence="1" id="KW-0812">Transmembrane</keyword>
<dbReference type="InterPro" id="IPR050739">
    <property type="entry name" value="MFP"/>
</dbReference>
<proteinExistence type="predicted"/>
<dbReference type="InterPro" id="IPR011053">
    <property type="entry name" value="Single_hybrid_motif"/>
</dbReference>
<name>A0ABV5TAC5_9ACTN</name>
<dbReference type="InterPro" id="IPR000089">
    <property type="entry name" value="Biotin_lipoyl"/>
</dbReference>